<dbReference type="EMBL" id="VDFQ02000005">
    <property type="protein sequence ID" value="KAA1420508.1"/>
    <property type="molecule type" value="Genomic_DNA"/>
</dbReference>
<dbReference type="InterPro" id="IPR045889">
    <property type="entry name" value="MES/HNL"/>
</dbReference>
<keyword evidence="2" id="KW-0378">Hydrolase</keyword>
<dbReference type="GO" id="GO:0080032">
    <property type="term" value="F:methyl jasmonate esterase activity"/>
    <property type="evidence" value="ECO:0007669"/>
    <property type="project" value="TreeGrafter"/>
</dbReference>
<dbReference type="InterPro" id="IPR000073">
    <property type="entry name" value="AB_hydrolase_1"/>
</dbReference>
<gene>
    <name evidence="2" type="ORF">FE697_016240</name>
</gene>
<dbReference type="Pfam" id="PF12697">
    <property type="entry name" value="Abhydrolase_6"/>
    <property type="match status" value="1"/>
</dbReference>
<dbReference type="AlphaFoldDB" id="A0A5Q6RQZ7"/>
<reference evidence="2 3" key="1">
    <citation type="submission" date="2019-09" db="EMBL/GenBank/DDBJ databases">
        <title>Mumia zhuanghuii sp. nov. isolated from the intestinal contents of plateau pika (Ochotona curzoniae) in the Qinghai-Tibet plateau of China.</title>
        <authorList>
            <person name="Tian Z."/>
        </authorList>
    </citation>
    <scope>NUCLEOTIDE SEQUENCE [LARGE SCALE GENOMIC DNA]</scope>
    <source>
        <strain evidence="3">350</strain>
    </source>
</reference>
<dbReference type="GO" id="GO:0080030">
    <property type="term" value="F:methyl indole-3-acetate esterase activity"/>
    <property type="evidence" value="ECO:0007669"/>
    <property type="project" value="TreeGrafter"/>
</dbReference>
<dbReference type="InterPro" id="IPR029058">
    <property type="entry name" value="AB_hydrolase_fold"/>
</dbReference>
<evidence type="ECO:0000313" key="3">
    <source>
        <dbReference type="Proteomes" id="UP000307768"/>
    </source>
</evidence>
<evidence type="ECO:0000259" key="1">
    <source>
        <dbReference type="Pfam" id="PF12697"/>
    </source>
</evidence>
<dbReference type="RefSeq" id="WP_149770677.1">
    <property type="nucleotide sequence ID" value="NZ_VDFQ02000005.1"/>
</dbReference>
<evidence type="ECO:0000313" key="2">
    <source>
        <dbReference type="EMBL" id="KAA1420508.1"/>
    </source>
</evidence>
<dbReference type="OrthoDB" id="9773549at2"/>
<dbReference type="PANTHER" id="PTHR10992">
    <property type="entry name" value="METHYLESTERASE FAMILY MEMBER"/>
    <property type="match status" value="1"/>
</dbReference>
<dbReference type="PANTHER" id="PTHR10992:SF1086">
    <property type="entry name" value="AB HYDROLASE-1 DOMAIN-CONTAINING PROTEIN"/>
    <property type="match status" value="1"/>
</dbReference>
<comment type="caution">
    <text evidence="2">The sequence shown here is derived from an EMBL/GenBank/DDBJ whole genome shotgun (WGS) entry which is preliminary data.</text>
</comment>
<feature type="domain" description="AB hydrolase-1" evidence="1">
    <location>
        <begin position="4"/>
        <end position="217"/>
    </location>
</feature>
<dbReference type="Gene3D" id="3.40.50.1820">
    <property type="entry name" value="alpha/beta hydrolase"/>
    <property type="match status" value="1"/>
</dbReference>
<protein>
    <submittedName>
        <fullName evidence="2">Alpha/beta hydrolase</fullName>
    </submittedName>
</protein>
<accession>A0A5Q6RQZ7</accession>
<proteinExistence type="predicted"/>
<organism evidence="2 3">
    <name type="scientific">Mumia zhuanghuii</name>
    <dbReference type="NCBI Taxonomy" id="2585211"/>
    <lineage>
        <taxon>Bacteria</taxon>
        <taxon>Bacillati</taxon>
        <taxon>Actinomycetota</taxon>
        <taxon>Actinomycetes</taxon>
        <taxon>Propionibacteriales</taxon>
        <taxon>Nocardioidaceae</taxon>
        <taxon>Mumia</taxon>
    </lineage>
</organism>
<sequence>MTVFLLVHGAFRGGWSWRRVRPYLIDAGHDVYAPSLSGAGERAAVPVAGLSTWVDDVVGLIETEDLHDVVLVGHSQGSLVARAVADAVPHRIRHLVHVDGAVPDVGERAVDLTPGAAGLPPRDTLIPSRAPVVGGDLDAETVAWMAPRLTPTPFAPSLDPRPGPAAEVPETYVFCARTPAGYPSETTRARLDERGTPYALIDAGHDAPLTAPALVAASLMQI</sequence>
<dbReference type="SUPFAM" id="SSF53474">
    <property type="entry name" value="alpha/beta-Hydrolases"/>
    <property type="match status" value="1"/>
</dbReference>
<name>A0A5Q6RQZ7_9ACTN</name>
<dbReference type="Proteomes" id="UP000307768">
    <property type="component" value="Unassembled WGS sequence"/>
</dbReference>